<dbReference type="PANTHER" id="PTHR43236:SF1">
    <property type="entry name" value="BLL7220 PROTEIN"/>
    <property type="match status" value="1"/>
</dbReference>
<evidence type="ECO:0000313" key="3">
    <source>
        <dbReference type="EMBL" id="KGF71710.1"/>
    </source>
</evidence>
<dbReference type="OrthoDB" id="504343at2"/>
<evidence type="ECO:0000256" key="1">
    <source>
        <dbReference type="ARBA" id="ARBA00007227"/>
    </source>
</evidence>
<dbReference type="Gene3D" id="1.10.260.40">
    <property type="entry name" value="lambda repressor-like DNA-binding domains"/>
    <property type="match status" value="1"/>
</dbReference>
<dbReference type="InterPro" id="IPR052345">
    <property type="entry name" value="Rad_response_metalloprotease"/>
</dbReference>
<evidence type="ECO:0000259" key="2">
    <source>
        <dbReference type="PROSITE" id="PS50943"/>
    </source>
</evidence>
<dbReference type="InterPro" id="IPR001387">
    <property type="entry name" value="Cro/C1-type_HTH"/>
</dbReference>
<dbReference type="InterPro" id="IPR010982">
    <property type="entry name" value="Lambda_DNA-bd_dom_sf"/>
</dbReference>
<accession>A0A098TGJ8</accession>
<dbReference type="Gene3D" id="1.10.10.2910">
    <property type="match status" value="1"/>
</dbReference>
<proteinExistence type="inferred from homology"/>
<evidence type="ECO:0000313" key="4">
    <source>
        <dbReference type="Proteomes" id="UP000030170"/>
    </source>
</evidence>
<dbReference type="InterPro" id="IPR010359">
    <property type="entry name" value="IrrE_HExxH"/>
</dbReference>
<dbReference type="EMBL" id="JJML01000055">
    <property type="protein sequence ID" value="KGF71710.1"/>
    <property type="molecule type" value="Genomic_DNA"/>
</dbReference>
<gene>
    <name evidence="3" type="ORF">DO97_16200</name>
</gene>
<name>A0A098TGJ8_9CYAN</name>
<dbReference type="STRING" id="1497020.DO97_16200"/>
<keyword evidence="4" id="KW-1185">Reference proteome</keyword>
<dbReference type="AlphaFoldDB" id="A0A098TGJ8"/>
<reference evidence="3 4" key="1">
    <citation type="journal article" date="2014" name="Mol. Ecol.">
        <title>Evolution of Synechococcus.</title>
        <authorList>
            <person name="Dvorak P."/>
            <person name="Casamatta D."/>
            <person name="Hasler P."/>
            <person name="Poulickova A."/>
            <person name="Ondrej V."/>
            <person name="Sanges R."/>
        </authorList>
    </citation>
    <scope>NUCLEOTIDE SEQUENCE [LARGE SCALE GENOMIC DNA]</scope>
    <source>
        <strain evidence="3 4">CAUP A 1101</strain>
    </source>
</reference>
<dbReference type="GO" id="GO:0003677">
    <property type="term" value="F:DNA binding"/>
    <property type="evidence" value="ECO:0007669"/>
    <property type="project" value="UniProtKB-KW"/>
</dbReference>
<dbReference type="RefSeq" id="WP_036536027.1">
    <property type="nucleotide sequence ID" value="NZ_JJML01000055.1"/>
</dbReference>
<dbReference type="Pfam" id="PF01381">
    <property type="entry name" value="HTH_3"/>
    <property type="match status" value="1"/>
</dbReference>
<comment type="similarity">
    <text evidence="1">Belongs to the short-chain fatty acyl-CoA assimilation regulator (ScfR) family.</text>
</comment>
<feature type="domain" description="HTH cro/C1-type" evidence="2">
    <location>
        <begin position="7"/>
        <end position="61"/>
    </location>
</feature>
<sequence length="364" mass="40695">MNSVNLIRAFREQAGLSQEQLGEAIGVTRQTIAAWETGDREPSLAQLTKIAKRLGVSTDLLLATNSDGAAYSSEIGLLFRADEPAALTPTLRSLLTQKAIDYAAIEQLLGELPALPEQRPLKEYKEYAVEEVAKEIRQWLGLSESTPIGDVFALLEAKGLKILLHPLPNDISGFSAYTDELGAVIFVNSIHPTERQFFTVLHELAHLIFHRQEYKASSEPLTQTAGKDPREKSADHLAGAVLLSEDILRKELHAYRDRWIPEPLLADLKCRYNVSLITILIRAGQLSFINKKQVGQQIGVLKKKYPDREQPTLPEPSCLNRLQRLTYLALLEEEITTSRAAEVLGESLTAVRQELRRWTEENGN</sequence>
<dbReference type="SUPFAM" id="SSF47413">
    <property type="entry name" value="lambda repressor-like DNA-binding domains"/>
    <property type="match status" value="1"/>
</dbReference>
<dbReference type="SMART" id="SM00530">
    <property type="entry name" value="HTH_XRE"/>
    <property type="match status" value="1"/>
</dbReference>
<dbReference type="Proteomes" id="UP000030170">
    <property type="component" value="Unassembled WGS sequence"/>
</dbReference>
<comment type="caution">
    <text evidence="3">The sequence shown here is derived from an EMBL/GenBank/DDBJ whole genome shotgun (WGS) entry which is preliminary data.</text>
</comment>
<organism evidence="3 4">
    <name type="scientific">Neosynechococcus sphagnicola sy1</name>
    <dbReference type="NCBI Taxonomy" id="1497020"/>
    <lineage>
        <taxon>Bacteria</taxon>
        <taxon>Bacillati</taxon>
        <taxon>Cyanobacteriota</taxon>
        <taxon>Cyanophyceae</taxon>
        <taxon>Neosynechococcales</taxon>
        <taxon>Neosynechococcaceae</taxon>
        <taxon>Neosynechococcus</taxon>
    </lineage>
</organism>
<dbReference type="PANTHER" id="PTHR43236">
    <property type="entry name" value="ANTITOXIN HIGA1"/>
    <property type="match status" value="1"/>
</dbReference>
<dbReference type="CDD" id="cd00093">
    <property type="entry name" value="HTH_XRE"/>
    <property type="match status" value="1"/>
</dbReference>
<dbReference type="Pfam" id="PF06114">
    <property type="entry name" value="Peptidase_M78"/>
    <property type="match status" value="1"/>
</dbReference>
<protein>
    <submittedName>
        <fullName evidence="3">DNA-binding protein</fullName>
    </submittedName>
</protein>
<keyword evidence="3" id="KW-0238">DNA-binding</keyword>
<dbReference type="PROSITE" id="PS50943">
    <property type="entry name" value="HTH_CROC1"/>
    <property type="match status" value="1"/>
</dbReference>